<protein>
    <recommendedName>
        <fullName evidence="7">Endolytic murein transglycosylase</fullName>
        <ecNumber evidence="7">4.2.2.29</ecNumber>
    </recommendedName>
    <alternativeName>
        <fullName evidence="7">Peptidoglycan lytic transglycosylase</fullName>
    </alternativeName>
    <alternativeName>
        <fullName evidence="7">Peptidoglycan polymerization terminase</fullName>
    </alternativeName>
</protein>
<dbReference type="HAMAP" id="MF_02065">
    <property type="entry name" value="MltG"/>
    <property type="match status" value="1"/>
</dbReference>
<comment type="similarity">
    <text evidence="7">Belongs to the transglycosylase MltG family.</text>
</comment>
<dbReference type="Pfam" id="PF02618">
    <property type="entry name" value="YceG"/>
    <property type="match status" value="1"/>
</dbReference>
<keyword evidence="3 7" id="KW-1133">Transmembrane helix</keyword>
<dbReference type="GO" id="GO:0005886">
    <property type="term" value="C:plasma membrane"/>
    <property type="evidence" value="ECO:0007669"/>
    <property type="project" value="UniProtKB-SubCell"/>
</dbReference>
<proteinExistence type="inferred from homology"/>
<feature type="region of interest" description="Disordered" evidence="8">
    <location>
        <begin position="1"/>
        <end position="32"/>
    </location>
</feature>
<keyword evidence="4 7" id="KW-0472">Membrane</keyword>
<dbReference type="PANTHER" id="PTHR30518">
    <property type="entry name" value="ENDOLYTIC MUREIN TRANSGLYCOSYLASE"/>
    <property type="match status" value="1"/>
</dbReference>
<feature type="site" description="Important for catalytic activity" evidence="7">
    <location>
        <position position="258"/>
    </location>
</feature>
<dbReference type="NCBIfam" id="TIGR00247">
    <property type="entry name" value="endolytic transglycosylase MltG"/>
    <property type="match status" value="1"/>
</dbReference>
<dbReference type="RefSeq" id="WP_304121539.1">
    <property type="nucleotide sequence ID" value="NZ_DYZA01000086.1"/>
</dbReference>
<feature type="compositionally biased region" description="Polar residues" evidence="8">
    <location>
        <begin position="16"/>
        <end position="29"/>
    </location>
</feature>
<comment type="catalytic activity">
    <reaction evidence="7">
        <text>a peptidoglycan chain = a peptidoglycan chain with N-acetyl-1,6-anhydromuramyl-[peptide] at the reducing end + a peptidoglycan chain with N-acetylglucosamine at the non-reducing end.</text>
        <dbReference type="EC" id="4.2.2.29"/>
    </reaction>
</comment>
<reference evidence="9" key="2">
    <citation type="submission" date="2021-09" db="EMBL/GenBank/DDBJ databases">
        <authorList>
            <person name="Gilroy R."/>
        </authorList>
    </citation>
    <scope>NUCLEOTIDE SEQUENCE</scope>
    <source>
        <strain evidence="9">ChiGjej2B2-19336</strain>
    </source>
</reference>
<sequence>MSQEHPSPTPEEKENTQPQPETGQDSQPSPVKKKGHMLRNIFLLVFLLMLCAGLYVWHDARSFLDTAPETPGTSLIVDIEPGMTLAQVADMLQKKGVVTNSLRFQLLTMYKEKSRSLQAGRFLVHTGWLPEKVLDMLVSGKTMLYRLTIREGLPWWDVARLVEEGGFCKASDFTSVIHDPEFLRHWGIPFDSAEGFLFPETYLLPRPREMNREAARAVANRLVEMFWKRADSLWPDKKRPPSQELKKLVILASIVEKETGLPEERARVAGVYVNRLKRDMLLQADPTVIYGLGRAFEGPLLKKHLENEHNRYNTYQNPGLPPGPICSFGTSALKAAINPEKHEYLYFVATGRDRGHTFSKTLAEHNRAVREYRAALRRNKK</sequence>
<dbReference type="GO" id="GO:0009252">
    <property type="term" value="P:peptidoglycan biosynthetic process"/>
    <property type="evidence" value="ECO:0007669"/>
    <property type="project" value="UniProtKB-UniRule"/>
</dbReference>
<name>A0A921AV39_9BACT</name>
<reference evidence="9" key="1">
    <citation type="journal article" date="2021" name="PeerJ">
        <title>Extensive microbial diversity within the chicken gut microbiome revealed by metagenomics and culture.</title>
        <authorList>
            <person name="Gilroy R."/>
            <person name="Ravi A."/>
            <person name="Getino M."/>
            <person name="Pursley I."/>
            <person name="Horton D.L."/>
            <person name="Alikhan N.F."/>
            <person name="Baker D."/>
            <person name="Gharbi K."/>
            <person name="Hall N."/>
            <person name="Watson M."/>
            <person name="Adriaenssens E.M."/>
            <person name="Foster-Nyarko E."/>
            <person name="Jarju S."/>
            <person name="Secka A."/>
            <person name="Antonio M."/>
            <person name="Oren A."/>
            <person name="Chaudhuri R.R."/>
            <person name="La Ragione R."/>
            <person name="Hildebrand F."/>
            <person name="Pallen M.J."/>
        </authorList>
    </citation>
    <scope>NUCLEOTIDE SEQUENCE</scope>
    <source>
        <strain evidence="9">ChiGjej2B2-19336</strain>
    </source>
</reference>
<evidence type="ECO:0000256" key="1">
    <source>
        <dbReference type="ARBA" id="ARBA00022475"/>
    </source>
</evidence>
<accession>A0A921AV39</accession>
<evidence type="ECO:0000256" key="5">
    <source>
        <dbReference type="ARBA" id="ARBA00023239"/>
    </source>
</evidence>
<comment type="function">
    <text evidence="7">Functions as a peptidoglycan terminase that cleaves nascent peptidoglycan strands endolytically to terminate their elongation.</text>
</comment>
<dbReference type="Gene3D" id="3.30.1490.480">
    <property type="entry name" value="Endolytic murein transglycosylase"/>
    <property type="match status" value="1"/>
</dbReference>
<keyword evidence="2 7" id="KW-0812">Transmembrane</keyword>
<dbReference type="Gene3D" id="3.30.160.60">
    <property type="entry name" value="Classic Zinc Finger"/>
    <property type="match status" value="1"/>
</dbReference>
<dbReference type="Proteomes" id="UP000698963">
    <property type="component" value="Unassembled WGS sequence"/>
</dbReference>
<dbReference type="CDD" id="cd08010">
    <property type="entry name" value="MltG_like"/>
    <property type="match status" value="1"/>
</dbReference>
<gene>
    <name evidence="7 9" type="primary">mltG</name>
    <name evidence="9" type="ORF">K8W16_04635</name>
</gene>
<evidence type="ECO:0000256" key="6">
    <source>
        <dbReference type="ARBA" id="ARBA00023316"/>
    </source>
</evidence>
<dbReference type="AlphaFoldDB" id="A0A921AV39"/>
<evidence type="ECO:0000256" key="8">
    <source>
        <dbReference type="SAM" id="MobiDB-lite"/>
    </source>
</evidence>
<evidence type="ECO:0000256" key="7">
    <source>
        <dbReference type="HAMAP-Rule" id="MF_02065"/>
    </source>
</evidence>
<keyword evidence="1 7" id="KW-1003">Cell membrane</keyword>
<dbReference type="GO" id="GO:0071555">
    <property type="term" value="P:cell wall organization"/>
    <property type="evidence" value="ECO:0007669"/>
    <property type="project" value="UniProtKB-KW"/>
</dbReference>
<evidence type="ECO:0000256" key="3">
    <source>
        <dbReference type="ARBA" id="ARBA00022989"/>
    </source>
</evidence>
<evidence type="ECO:0000256" key="4">
    <source>
        <dbReference type="ARBA" id="ARBA00023136"/>
    </source>
</evidence>
<dbReference type="PANTHER" id="PTHR30518:SF2">
    <property type="entry name" value="ENDOLYTIC MUREIN TRANSGLYCOSYLASE"/>
    <property type="match status" value="1"/>
</dbReference>
<dbReference type="GO" id="GO:0008932">
    <property type="term" value="F:lytic endotransglycosylase activity"/>
    <property type="evidence" value="ECO:0007669"/>
    <property type="project" value="UniProtKB-UniRule"/>
</dbReference>
<comment type="subcellular location">
    <subcellularLocation>
        <location evidence="7">Cell membrane</location>
        <topology evidence="7">Single-pass membrane protein</topology>
    </subcellularLocation>
</comment>
<dbReference type="InterPro" id="IPR003770">
    <property type="entry name" value="MLTG-like"/>
</dbReference>
<comment type="caution">
    <text evidence="9">The sequence shown here is derived from an EMBL/GenBank/DDBJ whole genome shotgun (WGS) entry which is preliminary data.</text>
</comment>
<keyword evidence="6 7" id="KW-0961">Cell wall biogenesis/degradation</keyword>
<evidence type="ECO:0000313" key="9">
    <source>
        <dbReference type="EMBL" id="HJD96912.1"/>
    </source>
</evidence>
<keyword evidence="5 7" id="KW-0456">Lyase</keyword>
<organism evidence="9 10">
    <name type="scientific">Mailhella massiliensis</name>
    <dbReference type="NCBI Taxonomy" id="1903261"/>
    <lineage>
        <taxon>Bacteria</taxon>
        <taxon>Pseudomonadati</taxon>
        <taxon>Thermodesulfobacteriota</taxon>
        <taxon>Desulfovibrionia</taxon>
        <taxon>Desulfovibrionales</taxon>
        <taxon>Desulfovibrionaceae</taxon>
        <taxon>Mailhella</taxon>
    </lineage>
</organism>
<feature type="transmembrane region" description="Helical" evidence="7">
    <location>
        <begin position="41"/>
        <end position="58"/>
    </location>
</feature>
<evidence type="ECO:0000256" key="2">
    <source>
        <dbReference type="ARBA" id="ARBA00022692"/>
    </source>
</evidence>
<dbReference type="EC" id="4.2.2.29" evidence="7"/>
<evidence type="ECO:0000313" key="10">
    <source>
        <dbReference type="Proteomes" id="UP000698963"/>
    </source>
</evidence>
<dbReference type="EMBL" id="DYZA01000086">
    <property type="protein sequence ID" value="HJD96912.1"/>
    <property type="molecule type" value="Genomic_DNA"/>
</dbReference>